<evidence type="ECO:0000259" key="4">
    <source>
        <dbReference type="PROSITE" id="PS51880"/>
    </source>
</evidence>
<reference evidence="5 6" key="1">
    <citation type="journal article" date="2016" name="Nat. Commun.">
        <title>Thousands of microbial genomes shed light on interconnected biogeochemical processes in an aquifer system.</title>
        <authorList>
            <person name="Anantharaman K."/>
            <person name="Brown C.T."/>
            <person name="Hug L.A."/>
            <person name="Sharon I."/>
            <person name="Castelle C.J."/>
            <person name="Probst A.J."/>
            <person name="Thomas B.C."/>
            <person name="Singh A."/>
            <person name="Wilkins M.J."/>
            <person name="Karaoz U."/>
            <person name="Brodie E.L."/>
            <person name="Williams K.H."/>
            <person name="Hubbard S.S."/>
            <person name="Banfield J.F."/>
        </authorList>
    </citation>
    <scope>NUCLEOTIDE SEQUENCE [LARGE SCALE GENOMIC DNA]</scope>
</reference>
<dbReference type="InterPro" id="IPR033655">
    <property type="entry name" value="TGS_RelA/SpoT"/>
</dbReference>
<dbReference type="PANTHER" id="PTHR21262:SF31">
    <property type="entry name" value="GTP PYROPHOSPHOKINASE"/>
    <property type="match status" value="1"/>
</dbReference>
<dbReference type="GO" id="GO:0015969">
    <property type="term" value="P:guanosine tetraphosphate metabolic process"/>
    <property type="evidence" value="ECO:0007669"/>
    <property type="project" value="InterPro"/>
</dbReference>
<dbReference type="PROSITE" id="PS51880">
    <property type="entry name" value="TGS"/>
    <property type="match status" value="1"/>
</dbReference>
<name>A0A1F6BM52_9BACT</name>
<comment type="similarity">
    <text evidence="2">Belongs to the relA/spoT family.</text>
</comment>
<dbReference type="SUPFAM" id="SSF109604">
    <property type="entry name" value="HD-domain/PDEase-like"/>
    <property type="match status" value="1"/>
</dbReference>
<feature type="domain" description="TGS" evidence="4">
    <location>
        <begin position="379"/>
        <end position="440"/>
    </location>
</feature>
<dbReference type="Pfam" id="PF04607">
    <property type="entry name" value="RelA_SpoT"/>
    <property type="match status" value="1"/>
</dbReference>
<dbReference type="GO" id="GO:0005886">
    <property type="term" value="C:plasma membrane"/>
    <property type="evidence" value="ECO:0007669"/>
    <property type="project" value="TreeGrafter"/>
</dbReference>
<dbReference type="InterPro" id="IPR003607">
    <property type="entry name" value="HD/PDEase_dom"/>
</dbReference>
<dbReference type="CDD" id="cd01668">
    <property type="entry name" value="TGS_RSH"/>
    <property type="match status" value="1"/>
</dbReference>
<dbReference type="SUPFAM" id="SSF81301">
    <property type="entry name" value="Nucleotidyltransferase"/>
    <property type="match status" value="1"/>
</dbReference>
<comment type="pathway">
    <text evidence="1">Purine metabolism.</text>
</comment>
<dbReference type="NCBIfam" id="TIGR00691">
    <property type="entry name" value="spoT_relA"/>
    <property type="match status" value="1"/>
</dbReference>
<dbReference type="Gene3D" id="3.10.20.30">
    <property type="match status" value="1"/>
</dbReference>
<dbReference type="CDD" id="cd00077">
    <property type="entry name" value="HDc"/>
    <property type="match status" value="1"/>
</dbReference>
<evidence type="ECO:0000313" key="5">
    <source>
        <dbReference type="EMBL" id="OGG37627.1"/>
    </source>
</evidence>
<dbReference type="InterPro" id="IPR004095">
    <property type="entry name" value="TGS"/>
</dbReference>
<dbReference type="InterPro" id="IPR012676">
    <property type="entry name" value="TGS-like"/>
</dbReference>
<comment type="caution">
    <text evidence="5">The sequence shown here is derived from an EMBL/GenBank/DDBJ whole genome shotgun (WGS) entry which is preliminary data.</text>
</comment>
<dbReference type="STRING" id="1798468.A2110_00605"/>
<dbReference type="FunFam" id="3.10.20.30:FF:000002">
    <property type="entry name" value="GTP pyrophosphokinase (RelA/SpoT)"/>
    <property type="match status" value="1"/>
</dbReference>
<dbReference type="PROSITE" id="PS51831">
    <property type="entry name" value="HD"/>
    <property type="match status" value="1"/>
</dbReference>
<feature type="domain" description="HD" evidence="3">
    <location>
        <begin position="24"/>
        <end position="129"/>
    </location>
</feature>
<dbReference type="SUPFAM" id="SSF81271">
    <property type="entry name" value="TGS-like"/>
    <property type="match status" value="1"/>
</dbReference>
<comment type="function">
    <text evidence="2">In eubacteria ppGpp (guanosine 3'-diphosphate 5'-diphosphate) is a mediator of the stringent response that coordinates a variety of cellular activities in response to changes in nutritional abundance.</text>
</comment>
<dbReference type="Gene3D" id="1.10.3210.10">
    <property type="entry name" value="Hypothetical protein af1432"/>
    <property type="match status" value="1"/>
</dbReference>
<dbReference type="PANTHER" id="PTHR21262">
    <property type="entry name" value="GUANOSINE-3',5'-BIS DIPHOSPHATE 3'-PYROPHOSPHOHYDROLASE"/>
    <property type="match status" value="1"/>
</dbReference>
<proteinExistence type="inferred from homology"/>
<organism evidence="5 6">
    <name type="scientific">Candidatus Jorgensenbacteria bacterium GWA1_54_12</name>
    <dbReference type="NCBI Taxonomy" id="1798468"/>
    <lineage>
        <taxon>Bacteria</taxon>
        <taxon>Candidatus Joergenseniibacteriota</taxon>
    </lineage>
</organism>
<dbReference type="AlphaFoldDB" id="A0A1F6BM52"/>
<dbReference type="InterPro" id="IPR006674">
    <property type="entry name" value="HD_domain"/>
</dbReference>
<accession>A0A1F6BM52</accession>
<evidence type="ECO:0000256" key="2">
    <source>
        <dbReference type="RuleBase" id="RU003847"/>
    </source>
</evidence>
<sequence>MVRRAYEFAEAAHRGVARKNGDDYITHSLQVACTVHMWGFDDASVAAALLHDVVEDTPRTLQEVKSVFGEDVASLVSRMTKLSAVKYRPASPDKGGNSRQAENMRKFIIAISEDLRVVFIKLADRLHNMQTLGALPHAKQLRIAAETTDIYAPLAYRLGMHSLSGELEDLAFPYLHPKEYEWLTGAISLKYEERRAYAERAVPILQKMLQDAGVTALTIDARAKRYASLYKKLKKYDMDISHVYDLVALRVVVPTVADCYAALGAVHAHWPPLPGRFKDYIALPKPNGYRSLHTTVFCAENQVIEIQFRTWEMHEEAELGAAAYWAYSQAKSSKAYLKRHVPRGETRDLTWVRKLREWSEHFRDPEEFLSFVKTDFLKDRIFVVTPKRDVIDLPQGATPVDFAYHVHTRVGHECSGARVNGKLVPLNHELMSGDVIEILTQHGKKPSASWLPFVKTSMARTHIKSALRRRQ</sequence>
<evidence type="ECO:0000259" key="3">
    <source>
        <dbReference type="PROSITE" id="PS51831"/>
    </source>
</evidence>
<protein>
    <recommendedName>
        <fullName evidence="7">TGS domain-containing protein</fullName>
    </recommendedName>
</protein>
<gene>
    <name evidence="5" type="ORF">A2110_00605</name>
</gene>
<dbReference type="Pfam" id="PF02824">
    <property type="entry name" value="TGS"/>
    <property type="match status" value="1"/>
</dbReference>
<dbReference type="InterPro" id="IPR007685">
    <property type="entry name" value="RelA_SpoT"/>
</dbReference>
<evidence type="ECO:0008006" key="7">
    <source>
        <dbReference type="Google" id="ProtNLM"/>
    </source>
</evidence>
<dbReference type="InterPro" id="IPR012675">
    <property type="entry name" value="Beta-grasp_dom_sf"/>
</dbReference>
<dbReference type="CDD" id="cd05399">
    <property type="entry name" value="NT_Rel-Spo_like"/>
    <property type="match status" value="1"/>
</dbReference>
<dbReference type="InterPro" id="IPR004811">
    <property type="entry name" value="RelA/Spo_fam"/>
</dbReference>
<evidence type="ECO:0000256" key="1">
    <source>
        <dbReference type="ARBA" id="ARBA00025704"/>
    </source>
</evidence>
<dbReference type="Gene3D" id="3.30.460.10">
    <property type="entry name" value="Beta Polymerase, domain 2"/>
    <property type="match status" value="1"/>
</dbReference>
<dbReference type="EMBL" id="MFKH01000006">
    <property type="protein sequence ID" value="OGG37627.1"/>
    <property type="molecule type" value="Genomic_DNA"/>
</dbReference>
<dbReference type="Proteomes" id="UP000176273">
    <property type="component" value="Unassembled WGS sequence"/>
</dbReference>
<dbReference type="InterPro" id="IPR043519">
    <property type="entry name" value="NT_sf"/>
</dbReference>
<dbReference type="FunFam" id="1.10.3210.10:FF:000001">
    <property type="entry name" value="GTP pyrophosphokinase RelA"/>
    <property type="match status" value="1"/>
</dbReference>
<dbReference type="SMART" id="SM00471">
    <property type="entry name" value="HDc"/>
    <property type="match status" value="1"/>
</dbReference>
<evidence type="ECO:0000313" key="6">
    <source>
        <dbReference type="Proteomes" id="UP000176273"/>
    </source>
</evidence>
<dbReference type="SMART" id="SM00954">
    <property type="entry name" value="RelA_SpoT"/>
    <property type="match status" value="1"/>
</dbReference>
<dbReference type="Pfam" id="PF13328">
    <property type="entry name" value="HD_4"/>
    <property type="match status" value="1"/>
</dbReference>